<feature type="compositionally biased region" description="Polar residues" evidence="1">
    <location>
        <begin position="311"/>
        <end position="327"/>
    </location>
</feature>
<evidence type="ECO:0000313" key="4">
    <source>
        <dbReference type="RefSeq" id="XP_065666800.1"/>
    </source>
</evidence>
<organism evidence="3 6">
    <name type="scientific">Hydra vulgaris</name>
    <name type="common">Hydra</name>
    <name type="synonym">Hydra attenuata</name>
    <dbReference type="NCBI Taxonomy" id="6087"/>
    <lineage>
        <taxon>Eukaryota</taxon>
        <taxon>Metazoa</taxon>
        <taxon>Cnidaria</taxon>
        <taxon>Hydrozoa</taxon>
        <taxon>Hydroidolina</taxon>
        <taxon>Anthoathecata</taxon>
        <taxon>Aplanulata</taxon>
        <taxon>Hydridae</taxon>
        <taxon>Hydra</taxon>
    </lineage>
</organism>
<accession>A0ABM4CXY7</accession>
<evidence type="ECO:0000313" key="5">
    <source>
        <dbReference type="RefSeq" id="XP_065666801.1"/>
    </source>
</evidence>
<feature type="region of interest" description="Disordered" evidence="1">
    <location>
        <begin position="1"/>
        <end position="425"/>
    </location>
</feature>
<dbReference type="Proteomes" id="UP001652625">
    <property type="component" value="Chromosome 11"/>
</dbReference>
<name>A0ABM4CXY7_HYDVU</name>
<feature type="domain" description="WH2" evidence="2">
    <location>
        <begin position="36"/>
        <end position="53"/>
    </location>
</feature>
<sequence>MPPPPPPPLPSAPPPPKVNTDGGVKKTGGGGDAGAGRGMLLSSIQSGTKLKKAVTNDRSSPQIGKVNNGPSGGNESSHGVKEAGSCGPPMSGMFAGGMPKLRPAADKGKPGGGGGTAILPPNKRNPPQNNESNQPSNSYPSPINPTSSSGNLAGQRLPTPQTNSKPPPPPSRELSYDQQRVGVASLQNDSVSLPISNKPPQLPSNQNRSGALPTQTNVRGPPPISVNLPPPTPNRSSGPPNSTRMAPPPPPSRDSLNTRNLPPPPPIRLGGNPSQNDSLRRVASSSSIGGIEINVSPSLNNQPPPPPVHRTSVTTAPARQRSATTDDIQPPPPPPPRGSGMRQSMIFPPPPSPLDSNYEARFQFSNDFPDPDQFRNIQKTYPSKAAKNNEKRQNQVSLPNRSAPPPPPPSGRNAPLPPPPPPNRR</sequence>
<dbReference type="RefSeq" id="XP_065666802.1">
    <property type="nucleotide sequence ID" value="XM_065810730.1"/>
</dbReference>
<evidence type="ECO:0000259" key="2">
    <source>
        <dbReference type="PROSITE" id="PS51082"/>
    </source>
</evidence>
<feature type="compositionally biased region" description="Pro residues" evidence="1">
    <location>
        <begin position="220"/>
        <end position="233"/>
    </location>
</feature>
<feature type="compositionally biased region" description="Polar residues" evidence="1">
    <location>
        <begin position="185"/>
        <end position="218"/>
    </location>
</feature>
<evidence type="ECO:0000313" key="6">
    <source>
        <dbReference type="RefSeq" id="XP_065666802.1"/>
    </source>
</evidence>
<feature type="compositionally biased region" description="Gly residues" evidence="1">
    <location>
        <begin position="25"/>
        <end position="37"/>
    </location>
</feature>
<feature type="compositionally biased region" description="Pro residues" evidence="1">
    <location>
        <begin position="1"/>
        <end position="17"/>
    </location>
</feature>
<feature type="compositionally biased region" description="Low complexity" evidence="1">
    <location>
        <begin position="125"/>
        <end position="149"/>
    </location>
</feature>
<proteinExistence type="predicted"/>
<keyword evidence="3" id="KW-1185">Reference proteome</keyword>
<dbReference type="RefSeq" id="XP_065666800.1">
    <property type="nucleotide sequence ID" value="XM_065810728.1"/>
</dbReference>
<dbReference type="PROSITE" id="PS51082">
    <property type="entry name" value="WH2"/>
    <property type="match status" value="1"/>
</dbReference>
<feature type="compositionally biased region" description="Low complexity" evidence="1">
    <location>
        <begin position="234"/>
        <end position="244"/>
    </location>
</feature>
<evidence type="ECO:0000313" key="3">
    <source>
        <dbReference type="Proteomes" id="UP001652625"/>
    </source>
</evidence>
<feature type="compositionally biased region" description="Pro residues" evidence="1">
    <location>
        <begin position="402"/>
        <end position="425"/>
    </location>
</feature>
<gene>
    <name evidence="4 5 6" type="primary">LOC100209576</name>
</gene>
<dbReference type="InterPro" id="IPR003124">
    <property type="entry name" value="WH2_dom"/>
</dbReference>
<reference evidence="4 5" key="1">
    <citation type="submission" date="2025-05" db="UniProtKB">
        <authorList>
            <consortium name="RefSeq"/>
        </authorList>
    </citation>
    <scope>IDENTIFICATION</scope>
</reference>
<evidence type="ECO:0000256" key="1">
    <source>
        <dbReference type="SAM" id="MobiDB-lite"/>
    </source>
</evidence>
<protein>
    <submittedName>
        <fullName evidence="4 5">WAS/WASL-interacting protein family member 1 isoform X2</fullName>
    </submittedName>
</protein>
<dbReference type="RefSeq" id="XP_065666801.1">
    <property type="nucleotide sequence ID" value="XM_065810729.1"/>
</dbReference>
<dbReference type="Pfam" id="PF02205">
    <property type="entry name" value="WH2"/>
    <property type="match status" value="1"/>
</dbReference>
<dbReference type="GeneID" id="100209576"/>